<dbReference type="InterPro" id="IPR013783">
    <property type="entry name" value="Ig-like_fold"/>
</dbReference>
<dbReference type="RefSeq" id="XP_069203360.1">
    <property type="nucleotide sequence ID" value="XM_069347512.1"/>
</dbReference>
<feature type="compositionally biased region" description="Basic and acidic residues" evidence="1">
    <location>
        <begin position="555"/>
        <end position="569"/>
    </location>
</feature>
<feature type="compositionally biased region" description="Basic and acidic residues" evidence="1">
    <location>
        <begin position="110"/>
        <end position="120"/>
    </location>
</feature>
<feature type="compositionally biased region" description="Basic and acidic residues" evidence="1">
    <location>
        <begin position="437"/>
        <end position="453"/>
    </location>
</feature>
<feature type="compositionally biased region" description="Low complexity" evidence="1">
    <location>
        <begin position="922"/>
        <end position="933"/>
    </location>
</feature>
<reference evidence="3 4" key="1">
    <citation type="submission" date="2024-07" db="EMBL/GenBank/DDBJ databases">
        <title>Draft sequence of the Neodothiora populina.</title>
        <authorList>
            <person name="Drown D.D."/>
            <person name="Schuette U.S."/>
            <person name="Buechlein A.B."/>
            <person name="Rusch D.R."/>
            <person name="Winton L.W."/>
            <person name="Adams G.A."/>
        </authorList>
    </citation>
    <scope>NUCLEOTIDE SEQUENCE [LARGE SCALE GENOMIC DNA]</scope>
    <source>
        <strain evidence="3 4">CPC 39397</strain>
    </source>
</reference>
<proteinExistence type="predicted"/>
<feature type="region of interest" description="Disordered" evidence="1">
    <location>
        <begin position="298"/>
        <end position="317"/>
    </location>
</feature>
<evidence type="ECO:0000313" key="4">
    <source>
        <dbReference type="Proteomes" id="UP001562354"/>
    </source>
</evidence>
<feature type="region of interest" description="Disordered" evidence="1">
    <location>
        <begin position="417"/>
        <end position="469"/>
    </location>
</feature>
<feature type="compositionally biased region" description="Low complexity" evidence="1">
    <location>
        <begin position="801"/>
        <end position="823"/>
    </location>
</feature>
<gene>
    <name evidence="3" type="ORF">AAFC00_000796</name>
</gene>
<dbReference type="Proteomes" id="UP001562354">
    <property type="component" value="Unassembled WGS sequence"/>
</dbReference>
<feature type="compositionally biased region" description="Polar residues" evidence="1">
    <location>
        <begin position="170"/>
        <end position="193"/>
    </location>
</feature>
<dbReference type="GeneID" id="95974499"/>
<name>A0ABR3PM21_9PEZI</name>
<feature type="compositionally biased region" description="Basic and acidic residues" evidence="1">
    <location>
        <begin position="972"/>
        <end position="986"/>
    </location>
</feature>
<feature type="region of interest" description="Disordered" evidence="1">
    <location>
        <begin position="620"/>
        <end position="889"/>
    </location>
</feature>
<dbReference type="InterPro" id="IPR014756">
    <property type="entry name" value="Ig_E-set"/>
</dbReference>
<protein>
    <recommendedName>
        <fullName evidence="2">AMP-activated protein kinase glycogen-binding domain-containing protein</fullName>
    </recommendedName>
</protein>
<feature type="compositionally biased region" description="Basic and acidic residues" evidence="1">
    <location>
        <begin position="849"/>
        <end position="858"/>
    </location>
</feature>
<sequence>MGSHTFKWPHYANEVFVTGTFDNWQKSVKLDKHGDVFQKTVDLPAEKTLYKFVVDGNWTTDTTAHQEQDDQGIYNNVLTADDIKTSPTSNAFFSSAAPASSTAAMAGEAPLERNSRESHLEPPGAFPETPANELQQFSVNPIPATHDAPVPGGEGSSNPVKLAAGEPVPETSSYTKNDIDTFASSTGPTSGKRQSVMDVAHDTEGTVMTNPAEDAQKALGGAPIPADEEEKAFGVNPLPATSGIGNPIKLAPGEPVPHPSTFTSNTVHSTVGDMKSDSGAPQLPPISPQTEREANGAGMFDLPALGSGPGPMIPESSLPMGAAALGAGGVGDASISSVAPQSTTAQLAGQVPIRERGVPEVVTESEKAAHESPEAAAYTEPVNQKSAVEDELKATIPEAAGVDGVGHGNAMGVPAAVTESQQRAHADPEAAASSTAVDEKSAMEEELKQKVPEEPATSSSGVFGSSERGVTGAIAGGAMAAGGALAAAAYAAKDKAQPALDQAAEYTSQYTGAGATSEKSVPETSSGSVPAAVVESQHSAHVDPEASAEPVVVSEKADMEAELKAKVPEEPATSESGLLGKSETGITGKAAAGVAAGTAAAGAAIAGGIYAARDKTSEATGIPKDTILPPTVASTLDSINNNKGTTAPTSGSGVPEEVVESQKAAHVSPEASANPEAVAEKSQMEKELLSEVKPSTATGAAGVAGVPEEVTESQRAAHVSPEASANPEAVAEKSQMERELLSEVQPSAGSFGGAAVPEEVKESQQAAHVSPEASANPEAVAEKSAMEKELLSEVKPHNEAGEPAPTAGAAALTTTAPGATTGESSLSSPDGLNAGANSQAQSLFTKTGELAHAEKVDADPTSFPTSGTDASGTGNLTESANQKHASAREIAERALGGTVLGGALAGAGVAAASSSGKEKEPVAASSTTAAPVSEAKEVPVATSSAPVKSESSIAKPSEPVAAAAAEPIDGGVVKKERSPFDPKTRPDNLAAPANMTPGDSRDVSPMSGARKDGDAPASASSAATAAAVAAASSPQTPTGTPQREKSTKRNSFFKNTPESQKAGTSSAPQSPAPSSTADGKPKKKGFLSKLKDKLKG</sequence>
<dbReference type="Gene3D" id="2.60.40.10">
    <property type="entry name" value="Immunoglobulins"/>
    <property type="match status" value="1"/>
</dbReference>
<feature type="compositionally biased region" description="Low complexity" evidence="1">
    <location>
        <begin position="696"/>
        <end position="708"/>
    </location>
</feature>
<feature type="compositionally biased region" description="Polar residues" evidence="1">
    <location>
        <begin position="824"/>
        <end position="845"/>
    </location>
</feature>
<feature type="domain" description="AMP-activated protein kinase glycogen-binding" evidence="2">
    <location>
        <begin position="5"/>
        <end position="81"/>
    </location>
</feature>
<feature type="compositionally biased region" description="Polar residues" evidence="1">
    <location>
        <begin position="517"/>
        <end position="528"/>
    </location>
</feature>
<comment type="caution">
    <text evidence="3">The sequence shown here is derived from an EMBL/GenBank/DDBJ whole genome shotgun (WGS) entry which is preliminary data.</text>
</comment>
<evidence type="ECO:0000256" key="1">
    <source>
        <dbReference type="SAM" id="MobiDB-lite"/>
    </source>
</evidence>
<feature type="compositionally biased region" description="Low complexity" evidence="1">
    <location>
        <begin position="1064"/>
        <end position="1077"/>
    </location>
</feature>
<accession>A0ABR3PM21</accession>
<feature type="region of interest" description="Disordered" evidence="1">
    <location>
        <begin position="509"/>
        <end position="583"/>
    </location>
</feature>
<feature type="compositionally biased region" description="Basic and acidic residues" evidence="1">
    <location>
        <begin position="356"/>
        <end position="373"/>
    </location>
</feature>
<feature type="compositionally biased region" description="Low complexity" evidence="1">
    <location>
        <begin position="1015"/>
        <end position="1038"/>
    </location>
</feature>
<evidence type="ECO:0000259" key="2">
    <source>
        <dbReference type="Pfam" id="PF16561"/>
    </source>
</evidence>
<dbReference type="InterPro" id="IPR032640">
    <property type="entry name" value="AMPK1_CBM"/>
</dbReference>
<evidence type="ECO:0000313" key="3">
    <source>
        <dbReference type="EMBL" id="KAL1310511.1"/>
    </source>
</evidence>
<feature type="compositionally biased region" description="Polar residues" evidence="1">
    <location>
        <begin position="632"/>
        <end position="652"/>
    </location>
</feature>
<organism evidence="3 4">
    <name type="scientific">Neodothiora populina</name>
    <dbReference type="NCBI Taxonomy" id="2781224"/>
    <lineage>
        <taxon>Eukaryota</taxon>
        <taxon>Fungi</taxon>
        <taxon>Dikarya</taxon>
        <taxon>Ascomycota</taxon>
        <taxon>Pezizomycotina</taxon>
        <taxon>Dothideomycetes</taxon>
        <taxon>Dothideomycetidae</taxon>
        <taxon>Dothideales</taxon>
        <taxon>Dothioraceae</taxon>
        <taxon>Neodothiora</taxon>
    </lineage>
</organism>
<feature type="region of interest" description="Disordered" evidence="1">
    <location>
        <begin position="356"/>
        <end position="395"/>
    </location>
</feature>
<feature type="region of interest" description="Disordered" evidence="1">
    <location>
        <begin position="907"/>
        <end position="1096"/>
    </location>
</feature>
<feature type="region of interest" description="Disordered" evidence="1">
    <location>
        <begin position="249"/>
        <end position="293"/>
    </location>
</feature>
<feature type="compositionally biased region" description="Basic and acidic residues" evidence="1">
    <location>
        <begin position="780"/>
        <end position="800"/>
    </location>
</feature>
<dbReference type="SUPFAM" id="SSF81296">
    <property type="entry name" value="E set domains"/>
    <property type="match status" value="1"/>
</dbReference>
<keyword evidence="4" id="KW-1185">Reference proteome</keyword>
<dbReference type="Pfam" id="PF16561">
    <property type="entry name" value="AMPK1_CBM"/>
    <property type="match status" value="1"/>
</dbReference>
<feature type="compositionally biased region" description="Basic and acidic residues" evidence="1">
    <location>
        <begin position="678"/>
        <end position="690"/>
    </location>
</feature>
<feature type="compositionally biased region" description="Polar residues" evidence="1">
    <location>
        <begin position="260"/>
        <end position="269"/>
    </location>
</feature>
<feature type="compositionally biased region" description="Polar residues" evidence="1">
    <location>
        <begin position="941"/>
        <end position="954"/>
    </location>
</feature>
<dbReference type="CDD" id="cd02859">
    <property type="entry name" value="E_set_AMPKbeta_like_N"/>
    <property type="match status" value="1"/>
</dbReference>
<dbReference type="EMBL" id="JBFMKM010000003">
    <property type="protein sequence ID" value="KAL1310511.1"/>
    <property type="molecule type" value="Genomic_DNA"/>
</dbReference>
<feature type="compositionally biased region" description="Basic and acidic residues" evidence="1">
    <location>
        <begin position="730"/>
        <end position="741"/>
    </location>
</feature>
<feature type="compositionally biased region" description="Polar residues" evidence="1">
    <location>
        <begin position="1049"/>
        <end position="1063"/>
    </location>
</feature>
<feature type="region of interest" description="Disordered" evidence="1">
    <location>
        <begin position="103"/>
        <end position="194"/>
    </location>
</feature>
<feature type="compositionally biased region" description="Polar residues" evidence="1">
    <location>
        <begin position="862"/>
        <end position="884"/>
    </location>
</feature>